<dbReference type="Pfam" id="PF13450">
    <property type="entry name" value="NAD_binding_8"/>
    <property type="match status" value="1"/>
</dbReference>
<dbReference type="PRINTS" id="PR00419">
    <property type="entry name" value="ADXRDTASE"/>
</dbReference>
<dbReference type="PANTHER" id="PTHR42685:SF18">
    <property type="entry name" value="DIGERANYLGERANYLGLYCEROPHOSPHOLIPID REDUCTASE"/>
    <property type="match status" value="1"/>
</dbReference>
<organism evidence="1 2">
    <name type="scientific">Candidatus Acidulodesulfobacterium ferriphilum</name>
    <dbReference type="NCBI Taxonomy" id="2597223"/>
    <lineage>
        <taxon>Bacteria</taxon>
        <taxon>Deltaproteobacteria</taxon>
        <taxon>Candidatus Acidulodesulfobacterales</taxon>
        <taxon>Candidatus Acidulodesulfobacterium</taxon>
    </lineage>
</organism>
<accession>A0A519BDK7</accession>
<name>A0A519BDK7_9DELT</name>
<dbReference type="Proteomes" id="UP000320813">
    <property type="component" value="Unassembled WGS sequence"/>
</dbReference>
<dbReference type="InterPro" id="IPR050407">
    <property type="entry name" value="Geranylgeranyl_reductase"/>
</dbReference>
<dbReference type="EMBL" id="SGBD01000001">
    <property type="protein sequence ID" value="RZD15354.1"/>
    <property type="molecule type" value="Genomic_DNA"/>
</dbReference>
<protein>
    <submittedName>
        <fullName evidence="1">NAD(P)/FAD-dependent oxidoreductase</fullName>
    </submittedName>
</protein>
<evidence type="ECO:0000313" key="2">
    <source>
        <dbReference type="Proteomes" id="UP000320813"/>
    </source>
</evidence>
<dbReference type="InterPro" id="IPR036188">
    <property type="entry name" value="FAD/NAD-bd_sf"/>
</dbReference>
<dbReference type="Gene3D" id="3.50.50.60">
    <property type="entry name" value="FAD/NAD(P)-binding domain"/>
    <property type="match status" value="2"/>
</dbReference>
<gene>
    <name evidence="1" type="ORF">EVJ47_03520</name>
</gene>
<dbReference type="PANTHER" id="PTHR42685">
    <property type="entry name" value="GERANYLGERANYL DIPHOSPHATE REDUCTASE"/>
    <property type="match status" value="1"/>
</dbReference>
<comment type="caution">
    <text evidence="1">The sequence shown here is derived from an EMBL/GenBank/DDBJ whole genome shotgun (WGS) entry which is preliminary data.</text>
</comment>
<dbReference type="SUPFAM" id="SSF51905">
    <property type="entry name" value="FAD/NAD(P)-binding domain"/>
    <property type="match status" value="1"/>
</dbReference>
<sequence length="356" mass="39669">MNFKEERHISIAGAGPAGLTAAIVLAKQGYKVRVYEMSPDVGHRMNVGFQGLENWSSEKDITALLKDIGIDVNFLCVPYCGGDIYAPGIAPLEIKSGKPIFYLVKRGAGGGSLDEGLKKQAIALGIEILFKRRIASSSEEAVIIGTGPKTADFIAAGITFDTEMNDRAAVVFDDEIAPKGYAYLLVNNGYGTAATVIYDDCKNEKKYFGNMLEFFKNNKPFNIKNEKRFGGRGNFFIGDTQVYHNKIYIGEAAGFQDYLWGFGMRYAILSGYMAANSIISGLNYDLLWKKELKPMLETSLVNRYLFEKFGNTGYRYLAKKFAKGDPCDFLKRNYNQSFLKNLLLPVAKSRYKSRVK</sequence>
<proteinExistence type="predicted"/>
<dbReference type="AlphaFoldDB" id="A0A519BDK7"/>
<evidence type="ECO:0000313" key="1">
    <source>
        <dbReference type="EMBL" id="RZD15354.1"/>
    </source>
</evidence>
<reference evidence="1 2" key="1">
    <citation type="submission" date="2019-01" db="EMBL/GenBank/DDBJ databases">
        <title>Insights into ecological role of a new deltaproteobacterial order Candidatus Sinidesulfobacterales (Sva0485) by metagenomics and metatranscriptomics.</title>
        <authorList>
            <person name="Tan S."/>
            <person name="Liu J."/>
            <person name="Fang Y."/>
            <person name="Hedlund B.P."/>
            <person name="Lian Z.H."/>
            <person name="Huang L.Y."/>
            <person name="Li J.T."/>
            <person name="Huang L.N."/>
            <person name="Li W.J."/>
            <person name="Jiang H.C."/>
            <person name="Dong H.L."/>
            <person name="Shu W.S."/>
        </authorList>
    </citation>
    <scope>NUCLEOTIDE SEQUENCE [LARGE SCALE GENOMIC DNA]</scope>
    <source>
        <strain evidence="1">AP3</strain>
    </source>
</reference>